<dbReference type="InterPro" id="IPR001841">
    <property type="entry name" value="Znf_RING"/>
</dbReference>
<evidence type="ECO:0000313" key="9">
    <source>
        <dbReference type="Proteomes" id="UP000635477"/>
    </source>
</evidence>
<dbReference type="PROSITE" id="PS00518">
    <property type="entry name" value="ZF_RING_1"/>
    <property type="match status" value="1"/>
</dbReference>
<keyword evidence="2 4" id="KW-0863">Zinc-finger</keyword>
<reference evidence="8" key="2">
    <citation type="submission" date="2020-05" db="EMBL/GenBank/DDBJ databases">
        <authorList>
            <person name="Kim H.-S."/>
            <person name="Proctor R.H."/>
            <person name="Brown D.W."/>
        </authorList>
    </citation>
    <scope>NUCLEOTIDE SEQUENCE</scope>
    <source>
        <strain evidence="8">NRRL 22465</strain>
    </source>
</reference>
<proteinExistence type="predicted"/>
<dbReference type="PROSITE" id="PS50089">
    <property type="entry name" value="ZF_RING_2"/>
    <property type="match status" value="1"/>
</dbReference>
<dbReference type="SUPFAM" id="SSF57850">
    <property type="entry name" value="RING/U-box"/>
    <property type="match status" value="1"/>
</dbReference>
<sequence>MKFAHDFKQILQTQDFPPHWVDHAIPYSQLKKCLKKVSRELRDFGLDPETLRELLNPNATSPVAIKYRLNGIHCPPPSGSDSHLLRPKLTVQIHLQDGVPVDASLAPNTREFLHKIATNLPQRIASPPPKAATISTDSDSVTSVPKSDTLIETTAVPAPSDEVVDKLADDTNGKLAIVDASEPAVEAVVKSALESVPEALIEAPVEASNDALIQAPASASTTSVTDTKQGVYEIIELPLVFDGEFFDMLQSDVTHLDALQAEEEKNLTSEIVALGKEVEAVAKPKRFSKTDLARWRQIFELYLDAEVFFATHEQDHGARSSQVAVRQLQWFQDQVEKQKLAKDFKLPESRAAFTRFISLNASLLKNLQFQELNKTAVAKILKKFDKRTALGVARKFPTAVHSDKLLAGGIAQDVCARMSQELVSVVPQLNDYLCPVCFSVAYMPIRLDCQHIFCIRCVIKIQRRKERHCPLCRSDVVLRASADNLDYELAKYMKRYFAKEVKEKQRSNEIERGIEDYGPGYVHQECTIM</sequence>
<keyword evidence="1" id="KW-0479">Metal-binding</keyword>
<dbReference type="Pfam" id="PF00097">
    <property type="entry name" value="zf-C3HC4"/>
    <property type="match status" value="1"/>
</dbReference>
<dbReference type="AlphaFoldDB" id="A0A8H4UH06"/>
<dbReference type="SMART" id="SM00184">
    <property type="entry name" value="RING"/>
    <property type="match status" value="1"/>
</dbReference>
<organism evidence="8 9">
    <name type="scientific">Fusarium zealandicum</name>
    <dbReference type="NCBI Taxonomy" id="1053134"/>
    <lineage>
        <taxon>Eukaryota</taxon>
        <taxon>Fungi</taxon>
        <taxon>Dikarya</taxon>
        <taxon>Ascomycota</taxon>
        <taxon>Pezizomycotina</taxon>
        <taxon>Sordariomycetes</taxon>
        <taxon>Hypocreomycetidae</taxon>
        <taxon>Hypocreales</taxon>
        <taxon>Nectriaceae</taxon>
        <taxon>Fusarium</taxon>
        <taxon>Fusarium staphyleae species complex</taxon>
    </lineage>
</organism>
<dbReference type="GO" id="GO:0008270">
    <property type="term" value="F:zinc ion binding"/>
    <property type="evidence" value="ECO:0007669"/>
    <property type="project" value="UniProtKB-KW"/>
</dbReference>
<dbReference type="PANTHER" id="PTHR23327:SF51">
    <property type="entry name" value="TRANSCRIPTIONAL REGULATOR OF YEAST FORM ADHERENCE 3"/>
    <property type="match status" value="1"/>
</dbReference>
<feature type="compositionally biased region" description="Low complexity" evidence="5">
    <location>
        <begin position="135"/>
        <end position="145"/>
    </location>
</feature>
<dbReference type="InterPro" id="IPR013083">
    <property type="entry name" value="Znf_RING/FYVE/PHD"/>
</dbReference>
<evidence type="ECO:0000256" key="1">
    <source>
        <dbReference type="ARBA" id="ARBA00022723"/>
    </source>
</evidence>
<evidence type="ECO:0000256" key="3">
    <source>
        <dbReference type="ARBA" id="ARBA00022833"/>
    </source>
</evidence>
<dbReference type="InterPro" id="IPR018957">
    <property type="entry name" value="Znf_C3HC4_RING-type"/>
</dbReference>
<feature type="region of interest" description="Disordered" evidence="5">
    <location>
        <begin position="123"/>
        <end position="145"/>
    </location>
</feature>
<evidence type="ECO:0008006" key="10">
    <source>
        <dbReference type="Google" id="ProtNLM"/>
    </source>
</evidence>
<accession>A0A8H4UH06</accession>
<feature type="domain" description="RING-type" evidence="6">
    <location>
        <begin position="434"/>
        <end position="473"/>
    </location>
</feature>
<dbReference type="Pfam" id="PF03105">
    <property type="entry name" value="SPX"/>
    <property type="match status" value="1"/>
</dbReference>
<evidence type="ECO:0000259" key="6">
    <source>
        <dbReference type="PROSITE" id="PS50089"/>
    </source>
</evidence>
<dbReference type="PROSITE" id="PS51382">
    <property type="entry name" value="SPX"/>
    <property type="match status" value="1"/>
</dbReference>
<name>A0A8H4UH06_9HYPO</name>
<dbReference type="PANTHER" id="PTHR23327">
    <property type="entry name" value="RING FINGER PROTEIN 127"/>
    <property type="match status" value="1"/>
</dbReference>
<dbReference type="Proteomes" id="UP000635477">
    <property type="component" value="Unassembled WGS sequence"/>
</dbReference>
<reference evidence="8" key="1">
    <citation type="journal article" date="2020" name="BMC Genomics">
        <title>Correction to: Identification and distribution of gene clusters required for synthesis of sphingolipid metabolism inhibitors in diverse species of the filamentous fungus Fusarium.</title>
        <authorList>
            <person name="Kim H.S."/>
            <person name="Lohmar J.M."/>
            <person name="Busman M."/>
            <person name="Brown D.W."/>
            <person name="Naumann T.A."/>
            <person name="Divon H.H."/>
            <person name="Lysoe E."/>
            <person name="Uhlig S."/>
            <person name="Proctor R.H."/>
        </authorList>
    </citation>
    <scope>NUCLEOTIDE SEQUENCE</scope>
    <source>
        <strain evidence="8">NRRL 22465</strain>
    </source>
</reference>
<evidence type="ECO:0000313" key="8">
    <source>
        <dbReference type="EMBL" id="KAF4976096.1"/>
    </source>
</evidence>
<dbReference type="InterPro" id="IPR017907">
    <property type="entry name" value="Znf_RING_CS"/>
</dbReference>
<feature type="domain" description="SPX" evidence="7">
    <location>
        <begin position="1"/>
        <end position="398"/>
    </location>
</feature>
<gene>
    <name evidence="8" type="ORF">FZEAL_7206</name>
</gene>
<dbReference type="Gene3D" id="3.30.40.10">
    <property type="entry name" value="Zinc/RING finger domain, C3HC4 (zinc finger)"/>
    <property type="match status" value="1"/>
</dbReference>
<evidence type="ECO:0000259" key="7">
    <source>
        <dbReference type="PROSITE" id="PS51382"/>
    </source>
</evidence>
<dbReference type="OrthoDB" id="5588846at2759"/>
<keyword evidence="3" id="KW-0862">Zinc</keyword>
<dbReference type="InterPro" id="IPR004331">
    <property type="entry name" value="SPX_dom"/>
</dbReference>
<evidence type="ECO:0000256" key="2">
    <source>
        <dbReference type="ARBA" id="ARBA00022771"/>
    </source>
</evidence>
<evidence type="ECO:0000256" key="5">
    <source>
        <dbReference type="SAM" id="MobiDB-lite"/>
    </source>
</evidence>
<comment type="caution">
    <text evidence="8">The sequence shown here is derived from an EMBL/GenBank/DDBJ whole genome shotgun (WGS) entry which is preliminary data.</text>
</comment>
<protein>
    <recommendedName>
        <fullName evidence="10">RING-14 protein</fullName>
    </recommendedName>
</protein>
<keyword evidence="9" id="KW-1185">Reference proteome</keyword>
<evidence type="ECO:0000256" key="4">
    <source>
        <dbReference type="PROSITE-ProRule" id="PRU00175"/>
    </source>
</evidence>
<dbReference type="EMBL" id="JABEYC010000572">
    <property type="protein sequence ID" value="KAF4976096.1"/>
    <property type="molecule type" value="Genomic_DNA"/>
</dbReference>